<dbReference type="PANTHER" id="PTHR46825:SF9">
    <property type="entry name" value="BETA-LACTAMASE-RELATED DOMAIN-CONTAINING PROTEIN"/>
    <property type="match status" value="1"/>
</dbReference>
<organism evidence="3 4">
    <name type="scientific">Maribacter polysiphoniae</name>
    <dbReference type="NCBI Taxonomy" id="429344"/>
    <lineage>
        <taxon>Bacteria</taxon>
        <taxon>Pseudomonadati</taxon>
        <taxon>Bacteroidota</taxon>
        <taxon>Flavobacteriia</taxon>
        <taxon>Flavobacteriales</taxon>
        <taxon>Flavobacteriaceae</taxon>
        <taxon>Maribacter</taxon>
    </lineage>
</organism>
<reference evidence="2 5" key="2">
    <citation type="submission" date="2020-07" db="EMBL/GenBank/DDBJ databases">
        <title>The draft genome sequence of Maribacter polysiphoniae KCTC 22021.</title>
        <authorList>
            <person name="Mu L."/>
        </authorList>
    </citation>
    <scope>NUCLEOTIDE SEQUENCE [LARGE SCALE GENOMIC DNA]</scope>
    <source>
        <strain evidence="2 5">KCTC 22021</strain>
    </source>
</reference>
<sequence length="449" mass="51005">MRQILWALLFSLIITSCGKDREISLGDKIDRQLQVLNVNDKPGVEVFVKRDTSIIYHKAFGKSNLQTNENLEINSVFNLASISKEFTAVSILQLVEQKKLNLTDSLHLFLPDIPSQYKFITVENLLSHTSGIKRYTDMSWAENEADRKFERSSDVIKYFLTDSLDFKPSTRHAYANMNYIILGHIIEKVSHMSYQDYLKQNIFDPLEMNQTFFPKDGQSIPNKPVGYEIKEESIVLARPYSYTQSKGPGSIHTTANDMARWYKGLISHKVISKESLDRAWSSYILSSGEKSNYGFGFYNDEKFGQTSIFHNGFIFGFSSSDLYFPKDDYLILVLSNISDINTINTNKIAFDIASVIYENATVQLDVELLDSYVGTYKMVEGFKAKVSREGLKLFISVDGGPADELSANTKTKFRVKDFPAKVEFNPSNDGGKMKIFLSNGSDQFHGVKE</sequence>
<dbReference type="InterPro" id="IPR001466">
    <property type="entry name" value="Beta-lactam-related"/>
</dbReference>
<feature type="domain" description="Beta-lactamase-related" evidence="1">
    <location>
        <begin position="41"/>
        <end position="339"/>
    </location>
</feature>
<dbReference type="Pfam" id="PF00144">
    <property type="entry name" value="Beta-lactamase"/>
    <property type="match status" value="1"/>
</dbReference>
<dbReference type="GO" id="GO:0016787">
    <property type="term" value="F:hydrolase activity"/>
    <property type="evidence" value="ECO:0007669"/>
    <property type="project" value="UniProtKB-KW"/>
</dbReference>
<accession>A0A316DTV9</accession>
<comment type="caution">
    <text evidence="3">The sequence shown here is derived from an EMBL/GenBank/DDBJ whole genome shotgun (WGS) entry which is preliminary data.</text>
</comment>
<dbReference type="InterPro" id="IPR012338">
    <property type="entry name" value="Beta-lactam/transpept-like"/>
</dbReference>
<evidence type="ECO:0000313" key="5">
    <source>
        <dbReference type="Proteomes" id="UP000651837"/>
    </source>
</evidence>
<evidence type="ECO:0000313" key="4">
    <source>
        <dbReference type="Proteomes" id="UP000245667"/>
    </source>
</evidence>
<gene>
    <name evidence="2" type="ORF">HZY62_18360</name>
    <name evidence="3" type="ORF">LX92_04037</name>
</gene>
<dbReference type="Proteomes" id="UP000245667">
    <property type="component" value="Unassembled WGS sequence"/>
</dbReference>
<keyword evidence="2" id="KW-0378">Hydrolase</keyword>
<evidence type="ECO:0000259" key="1">
    <source>
        <dbReference type="Pfam" id="PF00144"/>
    </source>
</evidence>
<dbReference type="PANTHER" id="PTHR46825">
    <property type="entry name" value="D-ALANYL-D-ALANINE-CARBOXYPEPTIDASE/ENDOPEPTIDASE AMPH"/>
    <property type="match status" value="1"/>
</dbReference>
<dbReference type="Proteomes" id="UP000651837">
    <property type="component" value="Unassembled WGS sequence"/>
</dbReference>
<evidence type="ECO:0000313" key="2">
    <source>
        <dbReference type="EMBL" id="MBD1262568.1"/>
    </source>
</evidence>
<dbReference type="InterPro" id="IPR050491">
    <property type="entry name" value="AmpC-like"/>
</dbReference>
<protein>
    <submittedName>
        <fullName evidence="3">CubicO group peptidase (Beta-lactamase class C family)</fullName>
    </submittedName>
    <submittedName>
        <fullName evidence="2">Serine hydrolase</fullName>
    </submittedName>
</protein>
<evidence type="ECO:0000313" key="3">
    <source>
        <dbReference type="EMBL" id="PWK21236.1"/>
    </source>
</evidence>
<keyword evidence="5" id="KW-1185">Reference proteome</keyword>
<dbReference type="SUPFAM" id="SSF56601">
    <property type="entry name" value="beta-lactamase/transpeptidase-like"/>
    <property type="match status" value="1"/>
</dbReference>
<dbReference type="PROSITE" id="PS51257">
    <property type="entry name" value="PROKAR_LIPOPROTEIN"/>
    <property type="match status" value="1"/>
</dbReference>
<dbReference type="EMBL" id="QGGQ01000013">
    <property type="protein sequence ID" value="PWK21236.1"/>
    <property type="molecule type" value="Genomic_DNA"/>
</dbReference>
<name>A0A316DTV9_9FLAO</name>
<reference evidence="3 4" key="1">
    <citation type="submission" date="2018-05" db="EMBL/GenBank/DDBJ databases">
        <title>Genomic Encyclopedia of Archaeal and Bacterial Type Strains, Phase II (KMG-II): from individual species to whole genera.</title>
        <authorList>
            <person name="Goeker M."/>
        </authorList>
    </citation>
    <scope>NUCLEOTIDE SEQUENCE [LARGE SCALE GENOMIC DNA]</scope>
    <source>
        <strain evidence="3 4">DSM 23514</strain>
    </source>
</reference>
<dbReference type="Gene3D" id="3.40.710.10">
    <property type="entry name" value="DD-peptidase/beta-lactamase superfamily"/>
    <property type="match status" value="1"/>
</dbReference>
<dbReference type="OrthoDB" id="9793489at2"/>
<proteinExistence type="predicted"/>
<dbReference type="RefSeq" id="WP_109654428.1">
    <property type="nucleotide sequence ID" value="NZ_JACWLN010000012.1"/>
</dbReference>
<dbReference type="EMBL" id="JACWLN010000012">
    <property type="protein sequence ID" value="MBD1262568.1"/>
    <property type="molecule type" value="Genomic_DNA"/>
</dbReference>
<dbReference type="AlphaFoldDB" id="A0A316DTV9"/>